<dbReference type="Proteomes" id="UP000824192">
    <property type="component" value="Unassembled WGS sequence"/>
</dbReference>
<dbReference type="InterPro" id="IPR009057">
    <property type="entry name" value="Homeodomain-like_sf"/>
</dbReference>
<proteinExistence type="predicted"/>
<dbReference type="Gene3D" id="1.10.10.60">
    <property type="entry name" value="Homeodomain-like"/>
    <property type="match status" value="2"/>
</dbReference>
<feature type="modified residue" description="4-aspartylphosphate" evidence="10">
    <location>
        <position position="57"/>
    </location>
</feature>
<dbReference type="PANTHER" id="PTHR42713">
    <property type="entry name" value="HISTIDINE KINASE-RELATED"/>
    <property type="match status" value="1"/>
</dbReference>
<reference evidence="14" key="2">
    <citation type="submission" date="2021-04" db="EMBL/GenBank/DDBJ databases">
        <authorList>
            <person name="Gilroy R."/>
        </authorList>
    </citation>
    <scope>NUCLEOTIDE SEQUENCE</scope>
    <source>
        <strain evidence="14">ChiGjej6B6-1540</strain>
    </source>
</reference>
<evidence type="ECO:0000256" key="11">
    <source>
        <dbReference type="SAM" id="Coils"/>
    </source>
</evidence>
<dbReference type="InterPro" id="IPR051552">
    <property type="entry name" value="HptR"/>
</dbReference>
<name>A0A9D1RSL5_9FIRM</name>
<keyword evidence="7" id="KW-0238">DNA-binding</keyword>
<dbReference type="PROSITE" id="PS50110">
    <property type="entry name" value="RESPONSE_REGULATORY"/>
    <property type="match status" value="1"/>
</dbReference>
<dbReference type="Pfam" id="PF12833">
    <property type="entry name" value="HTH_18"/>
    <property type="match status" value="1"/>
</dbReference>
<dbReference type="EMBL" id="DXGA01000007">
    <property type="protein sequence ID" value="HIW92979.1"/>
    <property type="molecule type" value="Genomic_DNA"/>
</dbReference>
<evidence type="ECO:0000259" key="12">
    <source>
        <dbReference type="PROSITE" id="PS01124"/>
    </source>
</evidence>
<evidence type="ECO:0000259" key="13">
    <source>
        <dbReference type="PROSITE" id="PS50110"/>
    </source>
</evidence>
<dbReference type="SUPFAM" id="SSF52172">
    <property type="entry name" value="CheY-like"/>
    <property type="match status" value="1"/>
</dbReference>
<feature type="domain" description="Response regulatory" evidence="13">
    <location>
        <begin position="5"/>
        <end position="122"/>
    </location>
</feature>
<dbReference type="PANTHER" id="PTHR42713:SF3">
    <property type="entry name" value="TRANSCRIPTIONAL REGULATORY PROTEIN HPTR"/>
    <property type="match status" value="1"/>
</dbReference>
<reference evidence="14" key="1">
    <citation type="journal article" date="2021" name="PeerJ">
        <title>Extensive microbial diversity within the chicken gut microbiome revealed by metagenomics and culture.</title>
        <authorList>
            <person name="Gilroy R."/>
            <person name="Ravi A."/>
            <person name="Getino M."/>
            <person name="Pursley I."/>
            <person name="Horton D.L."/>
            <person name="Alikhan N.F."/>
            <person name="Baker D."/>
            <person name="Gharbi K."/>
            <person name="Hall N."/>
            <person name="Watson M."/>
            <person name="Adriaenssens E.M."/>
            <person name="Foster-Nyarko E."/>
            <person name="Jarju S."/>
            <person name="Secka A."/>
            <person name="Antonio M."/>
            <person name="Oren A."/>
            <person name="Chaudhuri R.R."/>
            <person name="La Ragione R."/>
            <person name="Hildebrand F."/>
            <person name="Pallen M.J."/>
        </authorList>
    </citation>
    <scope>NUCLEOTIDE SEQUENCE</scope>
    <source>
        <strain evidence="14">ChiGjej6B6-1540</strain>
    </source>
</reference>
<dbReference type="PROSITE" id="PS01124">
    <property type="entry name" value="HTH_ARAC_FAMILY_2"/>
    <property type="match status" value="1"/>
</dbReference>
<evidence type="ECO:0000256" key="5">
    <source>
        <dbReference type="ARBA" id="ARBA00023012"/>
    </source>
</evidence>
<keyword evidence="8" id="KW-0804">Transcription</keyword>
<dbReference type="Pfam" id="PF17853">
    <property type="entry name" value="GGDEF_2"/>
    <property type="match status" value="1"/>
</dbReference>
<dbReference type="Gene3D" id="3.40.50.2300">
    <property type="match status" value="1"/>
</dbReference>
<evidence type="ECO:0000256" key="6">
    <source>
        <dbReference type="ARBA" id="ARBA00023015"/>
    </source>
</evidence>
<accession>A0A9D1RSL5</accession>
<keyword evidence="5" id="KW-0902">Two-component regulatory system</keyword>
<evidence type="ECO:0000256" key="9">
    <source>
        <dbReference type="ARBA" id="ARBA00024867"/>
    </source>
</evidence>
<evidence type="ECO:0000256" key="4">
    <source>
        <dbReference type="ARBA" id="ARBA00022553"/>
    </source>
</evidence>
<feature type="domain" description="HTH araC/xylS-type" evidence="12">
    <location>
        <begin position="432"/>
        <end position="531"/>
    </location>
</feature>
<dbReference type="SUPFAM" id="SSF46689">
    <property type="entry name" value="Homeodomain-like"/>
    <property type="match status" value="2"/>
</dbReference>
<keyword evidence="11" id="KW-0175">Coiled coil</keyword>
<dbReference type="InterPro" id="IPR018060">
    <property type="entry name" value="HTH_AraC"/>
</dbReference>
<dbReference type="AlphaFoldDB" id="A0A9D1RSL5"/>
<evidence type="ECO:0000256" key="7">
    <source>
        <dbReference type="ARBA" id="ARBA00023125"/>
    </source>
</evidence>
<dbReference type="InterPro" id="IPR001789">
    <property type="entry name" value="Sig_transdc_resp-reg_receiver"/>
</dbReference>
<dbReference type="GO" id="GO:0005737">
    <property type="term" value="C:cytoplasm"/>
    <property type="evidence" value="ECO:0007669"/>
    <property type="project" value="UniProtKB-SubCell"/>
</dbReference>
<dbReference type="InterPro" id="IPR041522">
    <property type="entry name" value="CdaR_GGDEF"/>
</dbReference>
<protein>
    <recommendedName>
        <fullName evidence="2">Stage 0 sporulation protein A homolog</fullName>
    </recommendedName>
</protein>
<evidence type="ECO:0000256" key="1">
    <source>
        <dbReference type="ARBA" id="ARBA00004496"/>
    </source>
</evidence>
<keyword evidence="4 10" id="KW-0597">Phosphoprotein</keyword>
<evidence type="ECO:0000256" key="10">
    <source>
        <dbReference type="PROSITE-ProRule" id="PRU00169"/>
    </source>
</evidence>
<evidence type="ECO:0000313" key="14">
    <source>
        <dbReference type="EMBL" id="HIW92979.1"/>
    </source>
</evidence>
<keyword evidence="6" id="KW-0805">Transcription regulation</keyword>
<dbReference type="SMART" id="SM00342">
    <property type="entry name" value="HTH_ARAC"/>
    <property type="match status" value="1"/>
</dbReference>
<dbReference type="GO" id="GO:0000160">
    <property type="term" value="P:phosphorelay signal transduction system"/>
    <property type="evidence" value="ECO:0007669"/>
    <property type="project" value="UniProtKB-KW"/>
</dbReference>
<evidence type="ECO:0000256" key="8">
    <source>
        <dbReference type="ARBA" id="ARBA00023163"/>
    </source>
</evidence>
<dbReference type="CDD" id="cd17536">
    <property type="entry name" value="REC_YesN-like"/>
    <property type="match status" value="1"/>
</dbReference>
<comment type="subcellular location">
    <subcellularLocation>
        <location evidence="1">Cytoplasm</location>
    </subcellularLocation>
</comment>
<feature type="coiled-coil region" evidence="11">
    <location>
        <begin position="111"/>
        <end position="138"/>
    </location>
</feature>
<evidence type="ECO:0000256" key="3">
    <source>
        <dbReference type="ARBA" id="ARBA00022490"/>
    </source>
</evidence>
<organism evidence="14 15">
    <name type="scientific">Candidatus Flavonifractor merdipullorum</name>
    <dbReference type="NCBI Taxonomy" id="2838590"/>
    <lineage>
        <taxon>Bacteria</taxon>
        <taxon>Bacillati</taxon>
        <taxon>Bacillota</taxon>
        <taxon>Clostridia</taxon>
        <taxon>Eubacteriales</taxon>
        <taxon>Oscillospiraceae</taxon>
        <taxon>Flavonifractor</taxon>
    </lineage>
</organism>
<evidence type="ECO:0000256" key="2">
    <source>
        <dbReference type="ARBA" id="ARBA00018672"/>
    </source>
</evidence>
<keyword evidence="3" id="KW-0963">Cytoplasm</keyword>
<evidence type="ECO:0000313" key="15">
    <source>
        <dbReference type="Proteomes" id="UP000824192"/>
    </source>
</evidence>
<dbReference type="GO" id="GO:0043565">
    <property type="term" value="F:sequence-specific DNA binding"/>
    <property type="evidence" value="ECO:0007669"/>
    <property type="project" value="InterPro"/>
</dbReference>
<dbReference type="InterPro" id="IPR011006">
    <property type="entry name" value="CheY-like_superfamily"/>
</dbReference>
<comment type="caution">
    <text evidence="14">The sequence shown here is derived from an EMBL/GenBank/DDBJ whole genome shotgun (WGS) entry which is preliminary data.</text>
</comment>
<dbReference type="GO" id="GO:0003700">
    <property type="term" value="F:DNA-binding transcription factor activity"/>
    <property type="evidence" value="ECO:0007669"/>
    <property type="project" value="InterPro"/>
</dbReference>
<dbReference type="Pfam" id="PF00072">
    <property type="entry name" value="Response_reg"/>
    <property type="match status" value="1"/>
</dbReference>
<sequence length="532" mass="59681">MGLYRVLLVDDEEDIRVGISRKINWEGLGFCLVGEAENGAEALELAEQLQPDVVLTDIKMPFMDGLELCRHLTQKLPAAKLVVFSGFDEFEYARQAVGLNVSEYILKPIGAAELTAVLERLRQEIQTERAARKDAELLRRLYEESLPVLRELFYTRLLDGQIRGSQVAERAARYEIDLSGKSWMASIVHVDGPVAELSGARDELILLSVQSFFHDHFVLENCTLRQVLYRDNLALIFSFQSEAPVYALLEELGRVCDLAKSYLGLTLTAGVGSPCAKPEELFQSAEGARSALDYRVLMGTRVIYISDLEPGRSATLSFDEESERALSAAVKLGSEDDVLHVVDGLMAQVRAAGLDLPQCHYFFLELVTCFLKLARAGGVEAEEVFGANFAGGVQVTDFSSLEELGAWCRERSLRLRELLGRRRTASTGRTVEKAREFIAEHYSDPDLSVEMLCEYLHLSQAYFSTLFKRETGMGFTAYVTKVRMDAAATMLRETDEKTYLIAQKTGYADPNYFSYVFKRQFGRSPSKFRSEQ</sequence>
<comment type="function">
    <text evidence="9">May play the central regulatory role in sporulation. It may be an element of the effector pathway responsible for the activation of sporulation genes in response to nutritional stress. Spo0A may act in concert with spo0H (a sigma factor) to control the expression of some genes that are critical to the sporulation process.</text>
</comment>
<gene>
    <name evidence="14" type="ORF">H9868_00390</name>
</gene>
<dbReference type="SMART" id="SM00448">
    <property type="entry name" value="REC"/>
    <property type="match status" value="1"/>
</dbReference>